<dbReference type="PATRIC" id="fig|935700.4.peg.33"/>
<feature type="domain" description="Metallo-beta-lactamase" evidence="2">
    <location>
        <begin position="33"/>
        <end position="207"/>
    </location>
</feature>
<dbReference type="PANTHER" id="PTHR42773">
    <property type="entry name" value="METALLO-BETA-LACTAMASE-RELATED"/>
    <property type="match status" value="1"/>
</dbReference>
<gene>
    <name evidence="3" type="ORF">jaqu_00310</name>
</gene>
<dbReference type="STRING" id="935700.jaqu_00310"/>
<dbReference type="PANTHER" id="PTHR42773:SF1">
    <property type="entry name" value="METALLO-BETA-LACTAMASE FAMILY PROTEIN"/>
    <property type="match status" value="1"/>
</dbReference>
<accession>A0A0D1EMN3</accession>
<evidence type="ECO:0000259" key="2">
    <source>
        <dbReference type="SMART" id="SM00849"/>
    </source>
</evidence>
<dbReference type="RefSeq" id="WP_052500671.1">
    <property type="nucleotide sequence ID" value="NZ_FZPF01000002.1"/>
</dbReference>
<evidence type="ECO:0000313" key="4">
    <source>
        <dbReference type="Proteomes" id="UP000032232"/>
    </source>
</evidence>
<organism evidence="3 4">
    <name type="scientific">Jannaschia aquimarina</name>
    <dbReference type="NCBI Taxonomy" id="935700"/>
    <lineage>
        <taxon>Bacteria</taxon>
        <taxon>Pseudomonadati</taxon>
        <taxon>Pseudomonadota</taxon>
        <taxon>Alphaproteobacteria</taxon>
        <taxon>Rhodobacterales</taxon>
        <taxon>Roseobacteraceae</taxon>
        <taxon>Jannaschia</taxon>
    </lineage>
</organism>
<feature type="region of interest" description="Disordered" evidence="1">
    <location>
        <begin position="154"/>
        <end position="178"/>
    </location>
</feature>
<dbReference type="AlphaFoldDB" id="A0A0D1EMN3"/>
<protein>
    <recommendedName>
        <fullName evidence="2">Metallo-beta-lactamase domain-containing protein</fullName>
    </recommendedName>
</protein>
<comment type="caution">
    <text evidence="3">The sequence shown here is derived from an EMBL/GenBank/DDBJ whole genome shotgun (WGS) entry which is preliminary data.</text>
</comment>
<dbReference type="Proteomes" id="UP000032232">
    <property type="component" value="Unassembled WGS sequence"/>
</dbReference>
<evidence type="ECO:0000256" key="1">
    <source>
        <dbReference type="SAM" id="MobiDB-lite"/>
    </source>
</evidence>
<proteinExistence type="predicted"/>
<reference evidence="3 4" key="1">
    <citation type="submission" date="2015-02" db="EMBL/GenBank/DDBJ databases">
        <title>Genome Sequence of Jannaschia aquimarina DSM28248, a member of the Roseobacter clade.</title>
        <authorList>
            <person name="Voget S."/>
            <person name="Daniel R."/>
        </authorList>
    </citation>
    <scope>NUCLEOTIDE SEQUENCE [LARGE SCALE GENOMIC DNA]</scope>
    <source>
        <strain evidence="3 4">GSW-M26</strain>
    </source>
</reference>
<keyword evidence="4" id="KW-1185">Reference proteome</keyword>
<dbReference type="SMART" id="SM00849">
    <property type="entry name" value="Lactamase_B"/>
    <property type="match status" value="1"/>
</dbReference>
<dbReference type="OrthoDB" id="7253658at2"/>
<dbReference type="Gene3D" id="3.60.15.10">
    <property type="entry name" value="Ribonuclease Z/Hydroxyacylglutathione hydrolase-like"/>
    <property type="match status" value="1"/>
</dbReference>
<dbReference type="InterPro" id="IPR036866">
    <property type="entry name" value="RibonucZ/Hydroxyglut_hydro"/>
</dbReference>
<dbReference type="InterPro" id="IPR001279">
    <property type="entry name" value="Metallo-B-lactamas"/>
</dbReference>
<evidence type="ECO:0000313" key="3">
    <source>
        <dbReference type="EMBL" id="KIT18231.1"/>
    </source>
</evidence>
<dbReference type="EMBL" id="JYFE01000001">
    <property type="protein sequence ID" value="KIT18231.1"/>
    <property type="molecule type" value="Genomic_DNA"/>
</dbReference>
<name>A0A0D1EMN3_9RHOB</name>
<sequence length="239" mass="25581">MPIQFYAPDPQRVTDRVTMLPQEGSISGGSKRPLNSYAIRVNGGDGPRTILMDAPFSWLMDDLRARHAEAPILAHVLSHSDLAASGDAFADQDAAFSAPVLLHPADRNDDARALSVELHDPMGHPALADVEAIHMPGHTPGSVMLHLAGERTLLTGDSAVGPGPEQEATPPRLQRPKMAPDDEAVFCDAISQLLDRLPTLEAVLPLHGAWYRRNEIGDAAFDGALEAISEGEPMDPSKA</sequence>
<dbReference type="SUPFAM" id="SSF56281">
    <property type="entry name" value="Metallo-hydrolase/oxidoreductase"/>
    <property type="match status" value="1"/>
</dbReference>